<sequence>DEIQRLKNSIGHLILTNGFLSTSKSREVAEIYAGIAVVNSNASSKNLESIIVEIDYNTSIHRSSIVADITCYSRF</sequence>
<organism evidence="1 2">
    <name type="scientific">Rotaria magnacalcarata</name>
    <dbReference type="NCBI Taxonomy" id="392030"/>
    <lineage>
        <taxon>Eukaryota</taxon>
        <taxon>Metazoa</taxon>
        <taxon>Spiralia</taxon>
        <taxon>Gnathifera</taxon>
        <taxon>Rotifera</taxon>
        <taxon>Eurotatoria</taxon>
        <taxon>Bdelloidea</taxon>
        <taxon>Philodinida</taxon>
        <taxon>Philodinidae</taxon>
        <taxon>Rotaria</taxon>
    </lineage>
</organism>
<reference evidence="1" key="1">
    <citation type="submission" date="2021-02" db="EMBL/GenBank/DDBJ databases">
        <authorList>
            <person name="Nowell W R."/>
        </authorList>
    </citation>
    <scope>NUCLEOTIDE SEQUENCE</scope>
</reference>
<evidence type="ECO:0000313" key="2">
    <source>
        <dbReference type="Proteomes" id="UP000676336"/>
    </source>
</evidence>
<dbReference type="AlphaFoldDB" id="A0A8S2RCM3"/>
<name>A0A8S2RCM3_9BILA</name>
<evidence type="ECO:0000313" key="1">
    <source>
        <dbReference type="EMBL" id="CAF4156416.1"/>
    </source>
</evidence>
<comment type="caution">
    <text evidence="1">The sequence shown here is derived from an EMBL/GenBank/DDBJ whole genome shotgun (WGS) entry which is preliminary data.</text>
</comment>
<dbReference type="Proteomes" id="UP000676336">
    <property type="component" value="Unassembled WGS sequence"/>
</dbReference>
<accession>A0A8S2RCM3</accession>
<dbReference type="EMBL" id="CAJOBI010010923">
    <property type="protein sequence ID" value="CAF4156416.1"/>
    <property type="molecule type" value="Genomic_DNA"/>
</dbReference>
<proteinExistence type="predicted"/>
<feature type="non-terminal residue" evidence="1">
    <location>
        <position position="1"/>
    </location>
</feature>
<gene>
    <name evidence="1" type="ORF">SMN809_LOCUS19994</name>
</gene>
<protein>
    <submittedName>
        <fullName evidence="1">Uncharacterized protein</fullName>
    </submittedName>
</protein>